<keyword evidence="4" id="KW-1185">Reference proteome</keyword>
<gene>
    <name evidence="3" type="ORF">EDC37_12624</name>
</gene>
<sequence length="284" mass="32222">MVYENPAMQNLPDKDAILVISFGTTQKQARNNAIENIINKIRQAYPTVRIAAAFTSHIVIRRIKEKEGLCYNTPEKALELLRQEGYTRIAIVTLDIIPGIEYTYKQKVFLNYKAMFKKMTIAVPLLYWMGQKGHPDDIMDVFQSLLAELAQKIKDYDAVLIFAHGTLHPANAYYSVIQDRLVQMKKKQVYVYTVDGWPNLATIIPKLKGNGYKKLLLIPFMIVAGEHVCQDMAGQSADSHRAILEREGFVVDSYLHGLGESATACRSFLARTEQAYSKLIKDTK</sequence>
<dbReference type="GO" id="GO:0046872">
    <property type="term" value="F:metal ion binding"/>
    <property type="evidence" value="ECO:0007669"/>
    <property type="project" value="UniProtKB-KW"/>
</dbReference>
<evidence type="ECO:0000256" key="1">
    <source>
        <dbReference type="PIRSR" id="PIRSR033579-1"/>
    </source>
</evidence>
<keyword evidence="2" id="KW-0170">Cobalt</keyword>
<protein>
    <submittedName>
        <fullName evidence="3">Sirohydrochlorin cobaltochelatase</fullName>
    </submittedName>
</protein>
<feature type="binding site" evidence="2">
    <location>
        <position position="164"/>
    </location>
    <ligand>
        <name>Co(2+)</name>
        <dbReference type="ChEBI" id="CHEBI:48828"/>
    </ligand>
</feature>
<dbReference type="GO" id="GO:0016852">
    <property type="term" value="F:sirohydrochlorin cobaltochelatase activity"/>
    <property type="evidence" value="ECO:0007669"/>
    <property type="project" value="InterPro"/>
</dbReference>
<reference evidence="3 4" key="1">
    <citation type="submission" date="2019-03" db="EMBL/GenBank/DDBJ databases">
        <title>Genomic Encyclopedia of Type Strains, Phase IV (KMG-IV): sequencing the most valuable type-strain genomes for metagenomic binning, comparative biology and taxonomic classification.</title>
        <authorList>
            <person name="Goeker M."/>
        </authorList>
    </citation>
    <scope>NUCLEOTIDE SEQUENCE [LARGE SCALE GENOMIC DNA]</scope>
    <source>
        <strain evidence="3 4">DSM 20467</strain>
    </source>
</reference>
<dbReference type="Gene3D" id="3.40.50.1400">
    <property type="match status" value="2"/>
</dbReference>
<evidence type="ECO:0000313" key="4">
    <source>
        <dbReference type="Proteomes" id="UP000295188"/>
    </source>
</evidence>
<feature type="binding site" evidence="2">
    <location>
        <position position="227"/>
    </location>
    <ligand>
        <name>Co(2+)</name>
        <dbReference type="ChEBI" id="CHEBI:48828"/>
    </ligand>
</feature>
<proteinExistence type="predicted"/>
<dbReference type="AlphaFoldDB" id="A0A4R3K1W4"/>
<dbReference type="SUPFAM" id="SSF53800">
    <property type="entry name" value="Chelatase"/>
    <property type="match status" value="1"/>
</dbReference>
<evidence type="ECO:0000256" key="2">
    <source>
        <dbReference type="PIRSR" id="PIRSR033579-3"/>
    </source>
</evidence>
<evidence type="ECO:0000313" key="3">
    <source>
        <dbReference type="EMBL" id="TCS75957.1"/>
    </source>
</evidence>
<dbReference type="EMBL" id="SMAA01000026">
    <property type="protein sequence ID" value="TCS75957.1"/>
    <property type="molecule type" value="Genomic_DNA"/>
</dbReference>
<accession>A0A4R3K1W4</accession>
<feature type="active site" description="Proton acceptor" evidence="1">
    <location>
        <position position="164"/>
    </location>
</feature>
<dbReference type="Proteomes" id="UP000295188">
    <property type="component" value="Unassembled WGS sequence"/>
</dbReference>
<comment type="caution">
    <text evidence="3">The sequence shown here is derived from an EMBL/GenBank/DDBJ whole genome shotgun (WGS) entry which is preliminary data.</text>
</comment>
<name>A0A4R3K1W4_9FIRM</name>
<dbReference type="Pfam" id="PF06180">
    <property type="entry name" value="CbiK"/>
    <property type="match status" value="1"/>
</dbReference>
<dbReference type="PIRSF" id="PIRSF033579">
    <property type="entry name" value="Anaer_Co_chel"/>
    <property type="match status" value="1"/>
</dbReference>
<organism evidence="3 4">
    <name type="scientific">Pectinatus cerevisiiphilus</name>
    <dbReference type="NCBI Taxonomy" id="86956"/>
    <lineage>
        <taxon>Bacteria</taxon>
        <taxon>Bacillati</taxon>
        <taxon>Bacillota</taxon>
        <taxon>Negativicutes</taxon>
        <taxon>Selenomonadales</taxon>
        <taxon>Selenomonadaceae</taxon>
        <taxon>Pectinatus</taxon>
    </lineage>
</organism>
<dbReference type="GO" id="GO:0019251">
    <property type="term" value="P:anaerobic cobalamin biosynthetic process"/>
    <property type="evidence" value="ECO:0007669"/>
    <property type="project" value="InterPro"/>
</dbReference>
<dbReference type="CDD" id="cd03413">
    <property type="entry name" value="CbiK_C"/>
    <property type="match status" value="1"/>
</dbReference>
<dbReference type="InterPro" id="IPR010388">
    <property type="entry name" value="Anaerobic_Co-chelatase"/>
</dbReference>
<keyword evidence="2" id="KW-0479">Metal-binding</keyword>